<dbReference type="GO" id="GO:0034475">
    <property type="term" value="P:U4 snRNA 3'-end processing"/>
    <property type="evidence" value="ECO:0007669"/>
    <property type="project" value="TreeGrafter"/>
</dbReference>
<dbReference type="InterPro" id="IPR036389">
    <property type="entry name" value="RNase_III_sf"/>
</dbReference>
<dbReference type="AlphaFoldDB" id="A0A9N9VBG9"/>
<dbReference type="Proteomes" id="UP000696573">
    <property type="component" value="Unassembled WGS sequence"/>
</dbReference>
<keyword evidence="1" id="KW-0540">Nuclease</keyword>
<evidence type="ECO:0000259" key="7">
    <source>
        <dbReference type="PROSITE" id="PS50137"/>
    </source>
</evidence>
<evidence type="ECO:0000256" key="4">
    <source>
        <dbReference type="ARBA" id="ARBA00022884"/>
    </source>
</evidence>
<reference evidence="9" key="1">
    <citation type="submission" date="2021-10" db="EMBL/GenBank/DDBJ databases">
        <authorList>
            <person name="Piombo E."/>
        </authorList>
    </citation>
    <scope>NUCLEOTIDE SEQUENCE</scope>
</reference>
<dbReference type="SUPFAM" id="SSF69065">
    <property type="entry name" value="RNase III domain-like"/>
    <property type="match status" value="1"/>
</dbReference>
<dbReference type="PROSITE" id="PS50137">
    <property type="entry name" value="DS_RBD"/>
    <property type="match status" value="1"/>
</dbReference>
<dbReference type="InterPro" id="IPR000999">
    <property type="entry name" value="RNase_III_dom"/>
</dbReference>
<proteinExistence type="predicted"/>
<feature type="domain" description="DRBM" evidence="7">
    <location>
        <begin position="302"/>
        <end position="378"/>
    </location>
</feature>
<dbReference type="PROSITE" id="PS50142">
    <property type="entry name" value="RNASE_3_2"/>
    <property type="match status" value="1"/>
</dbReference>
<dbReference type="CDD" id="cd00593">
    <property type="entry name" value="RIBOc"/>
    <property type="match status" value="1"/>
</dbReference>
<evidence type="ECO:0000259" key="8">
    <source>
        <dbReference type="PROSITE" id="PS50142"/>
    </source>
</evidence>
<keyword evidence="2" id="KW-0255">Endonuclease</keyword>
<comment type="caution">
    <text evidence="9">The sequence shown here is derived from an EMBL/GenBank/DDBJ whole genome shotgun (WGS) entry which is preliminary data.</text>
</comment>
<keyword evidence="3" id="KW-0378">Hydrolase</keyword>
<feature type="region of interest" description="Disordered" evidence="6">
    <location>
        <begin position="85"/>
        <end position="114"/>
    </location>
</feature>
<sequence>MTKRDLPESPIHSSKRLRTSVDDTGALLQLIENAEELTHCLQSLTGWKDDISRKSGQTQTDPSFVRVREQLAELSKKLSPVFQQLDPSQDAHHSEVKTVSDAESSVKKSQKDTGNMVACPPPLLAAWHASEIPSQLPPIPKINDSRIEIQSFRHPGMTNISRGELSYERLEWLGDAYLEAIASNLIYQSFPNLPVGKCSQIREQLIRNMTLAEYFRSYNLMQRAQIPPSVQSNLQPGKGRSADKDLVKVQADMFEAYVAAIIITNPRDGVMQASSWLRGLFSRTIKDQIVKSEISAPPITTEPKQKLAQLLGAKGVEISYEDMPTHKKHKQLNIPMFAIGVYLTGWGEQHKLLGIGTATGKKEAGNKAAIVALENKKLMKVYEQKKKAFVEAQAQAQGSSAGATGPSQATDIKHGTFR</sequence>
<dbReference type="PROSITE" id="PS00517">
    <property type="entry name" value="RNASE_3_1"/>
    <property type="match status" value="1"/>
</dbReference>
<dbReference type="GO" id="GO:0006364">
    <property type="term" value="P:rRNA processing"/>
    <property type="evidence" value="ECO:0007669"/>
    <property type="project" value="TreeGrafter"/>
</dbReference>
<dbReference type="Gene3D" id="1.10.1520.10">
    <property type="entry name" value="Ribonuclease III domain"/>
    <property type="match status" value="1"/>
</dbReference>
<organism evidence="9 10">
    <name type="scientific">Clonostachys rhizophaga</name>
    <dbReference type="NCBI Taxonomy" id="160324"/>
    <lineage>
        <taxon>Eukaryota</taxon>
        <taxon>Fungi</taxon>
        <taxon>Dikarya</taxon>
        <taxon>Ascomycota</taxon>
        <taxon>Pezizomycotina</taxon>
        <taxon>Sordariomycetes</taxon>
        <taxon>Hypocreomycetidae</taxon>
        <taxon>Hypocreales</taxon>
        <taxon>Bionectriaceae</taxon>
        <taxon>Clonostachys</taxon>
    </lineage>
</organism>
<dbReference type="PANTHER" id="PTHR11207">
    <property type="entry name" value="RIBONUCLEASE III"/>
    <property type="match status" value="1"/>
</dbReference>
<dbReference type="GO" id="GO:0004525">
    <property type="term" value="F:ribonuclease III activity"/>
    <property type="evidence" value="ECO:0007669"/>
    <property type="project" value="InterPro"/>
</dbReference>
<feature type="domain" description="RNase III" evidence="8">
    <location>
        <begin position="142"/>
        <end position="266"/>
    </location>
</feature>
<feature type="region of interest" description="Disordered" evidence="6">
    <location>
        <begin position="396"/>
        <end position="418"/>
    </location>
</feature>
<keyword evidence="4 5" id="KW-0694">RNA-binding</keyword>
<feature type="compositionally biased region" description="Low complexity" evidence="6">
    <location>
        <begin position="396"/>
        <end position="410"/>
    </location>
</feature>
<dbReference type="SMART" id="SM00358">
    <property type="entry name" value="DSRM"/>
    <property type="match status" value="1"/>
</dbReference>
<feature type="compositionally biased region" description="Basic and acidic residues" evidence="6">
    <location>
        <begin position="89"/>
        <end position="111"/>
    </location>
</feature>
<evidence type="ECO:0000256" key="6">
    <source>
        <dbReference type="SAM" id="MobiDB-lite"/>
    </source>
</evidence>
<dbReference type="PANTHER" id="PTHR11207:SF0">
    <property type="entry name" value="RIBONUCLEASE 3"/>
    <property type="match status" value="1"/>
</dbReference>
<dbReference type="InterPro" id="IPR014720">
    <property type="entry name" value="dsRBD_dom"/>
</dbReference>
<evidence type="ECO:0000313" key="9">
    <source>
        <dbReference type="EMBL" id="CAH0019679.1"/>
    </source>
</evidence>
<dbReference type="GO" id="GO:0006369">
    <property type="term" value="P:termination of RNA polymerase II transcription"/>
    <property type="evidence" value="ECO:0007669"/>
    <property type="project" value="TreeGrafter"/>
</dbReference>
<dbReference type="OrthoDB" id="2392202at2759"/>
<evidence type="ECO:0000256" key="5">
    <source>
        <dbReference type="PROSITE-ProRule" id="PRU00266"/>
    </source>
</evidence>
<dbReference type="EMBL" id="CABFNQ020000592">
    <property type="protein sequence ID" value="CAH0019679.1"/>
    <property type="molecule type" value="Genomic_DNA"/>
</dbReference>
<accession>A0A9N9VBG9</accession>
<evidence type="ECO:0000256" key="2">
    <source>
        <dbReference type="ARBA" id="ARBA00022759"/>
    </source>
</evidence>
<dbReference type="Pfam" id="PF00035">
    <property type="entry name" value="dsrm"/>
    <property type="match status" value="1"/>
</dbReference>
<dbReference type="SUPFAM" id="SSF54768">
    <property type="entry name" value="dsRNA-binding domain-like"/>
    <property type="match status" value="1"/>
</dbReference>
<gene>
    <name evidence="9" type="ORF">CRHIZ90672A_00013703</name>
</gene>
<keyword evidence="10" id="KW-1185">Reference proteome</keyword>
<evidence type="ECO:0000256" key="1">
    <source>
        <dbReference type="ARBA" id="ARBA00022722"/>
    </source>
</evidence>
<dbReference type="Pfam" id="PF00636">
    <property type="entry name" value="Ribonuclease_3"/>
    <property type="match status" value="1"/>
</dbReference>
<dbReference type="Gene3D" id="3.30.160.20">
    <property type="match status" value="1"/>
</dbReference>
<dbReference type="GO" id="GO:0003723">
    <property type="term" value="F:RNA binding"/>
    <property type="evidence" value="ECO:0007669"/>
    <property type="project" value="UniProtKB-UniRule"/>
</dbReference>
<protein>
    <submittedName>
        <fullName evidence="9">Uncharacterized protein</fullName>
    </submittedName>
</protein>
<dbReference type="SMART" id="SM00535">
    <property type="entry name" value="RIBOc"/>
    <property type="match status" value="1"/>
</dbReference>
<name>A0A9N9VBG9_9HYPO</name>
<evidence type="ECO:0000256" key="3">
    <source>
        <dbReference type="ARBA" id="ARBA00022801"/>
    </source>
</evidence>
<evidence type="ECO:0000313" key="10">
    <source>
        <dbReference type="Proteomes" id="UP000696573"/>
    </source>
</evidence>
<dbReference type="GO" id="GO:0005654">
    <property type="term" value="C:nucleoplasm"/>
    <property type="evidence" value="ECO:0007669"/>
    <property type="project" value="TreeGrafter"/>
</dbReference>